<feature type="compositionally biased region" description="Polar residues" evidence="1">
    <location>
        <begin position="162"/>
        <end position="189"/>
    </location>
</feature>
<organism evidence="2 3">
    <name type="scientific">Lactobacillus phage 521B</name>
    <dbReference type="NCBI Taxonomy" id="2510942"/>
    <lineage>
        <taxon>Viruses</taxon>
        <taxon>Duplodnaviria</taxon>
        <taxon>Heunggongvirae</taxon>
        <taxon>Uroviricota</taxon>
        <taxon>Caudoviricetes</taxon>
        <taxon>Herelleviridae</taxon>
        <taxon>Tybeckvirus</taxon>
        <taxon>Tybeckvirus tv521B</taxon>
    </lineage>
</organism>
<dbReference type="Proteomes" id="UP000308874">
    <property type="component" value="Segment"/>
</dbReference>
<dbReference type="EMBL" id="MK504443">
    <property type="protein sequence ID" value="QBJ03490.1"/>
    <property type="molecule type" value="Genomic_DNA"/>
</dbReference>
<sequence length="199" mass="21687">MNSRYSGTRKTSVGSGLVAFQWGSKYVQLAINPQQYEYSSPQRTSTFKTQSNVVVENFGQDLRTITFSGNTGAKEQGSGTSRMNGEQRFQALKDIIVGYQQASDNGNVPADELIFYNNMDINQPSYTVNIAPQGFQYSRDSDNPLLYNYAVSLLVIKPASIPQSKVNDRQGTSGGNETSQAEQEAQNSGKKAGTIVGGK</sequence>
<dbReference type="InterPro" id="IPR056958">
    <property type="entry name" value="Phage_tail_tube_init_put"/>
</dbReference>
<accession>A0A4Y5FF45</accession>
<evidence type="ECO:0000313" key="3">
    <source>
        <dbReference type="Proteomes" id="UP000308874"/>
    </source>
</evidence>
<dbReference type="Pfam" id="PF23980">
    <property type="entry name" value="Phage_tail_tube_init"/>
    <property type="match status" value="1"/>
</dbReference>
<protein>
    <submittedName>
        <fullName evidence="2">Structural protein</fullName>
    </submittedName>
</protein>
<feature type="region of interest" description="Disordered" evidence="1">
    <location>
        <begin position="162"/>
        <end position="199"/>
    </location>
</feature>
<proteinExistence type="predicted"/>
<evidence type="ECO:0000313" key="2">
    <source>
        <dbReference type="EMBL" id="QBJ03490.1"/>
    </source>
</evidence>
<gene>
    <name evidence="2" type="ORF">B521_0140</name>
</gene>
<reference evidence="2 3" key="1">
    <citation type="submission" date="2019-02" db="EMBL/GenBank/DDBJ databases">
        <title>Isolation of virulent Lactobacillus brevis phages.</title>
        <authorList>
            <person name="Feyereisen M."/>
            <person name="Mahony J."/>
            <person name="O'Sullivan T."/>
            <person name="van Sinderen D."/>
        </authorList>
    </citation>
    <scope>NUCLEOTIDE SEQUENCE [LARGE SCALE GENOMIC DNA]</scope>
</reference>
<name>A0A4Y5FF45_9CAUD</name>
<keyword evidence="3" id="KW-1185">Reference proteome</keyword>
<evidence type="ECO:0000256" key="1">
    <source>
        <dbReference type="SAM" id="MobiDB-lite"/>
    </source>
</evidence>